<proteinExistence type="inferred from homology"/>
<name>A0A1H7F7S5_9SPHI</name>
<sequence>MYLSGGLDNDMKVKQELLRYAAYLCFCLWSIPSGVIAQQQIDFSGHIVKYDSTFAGIGPKVYVLPPPKTAEELLDDRYAEKEIDSAVVVEYVSRMKYYHRLEMTGNGSISAKKYMPLTDTQTASIEGKLLLEADQAAQYENVGLLADIENRLAMEYIAAGAVDLAIEFFEKAMKAKEEQGSMGDWEIVVHNLAVTYESLAQLDKAFVLYQQLYDRAVKTRNNSRQAQAMMELALIKAKRGFSSEAEQDIIRKVVPLFRRARNEAGRASAYRTLADIYTLQHKYPEAQWFLVQAKSIVDRDGIAEQLPEIIFNLAETKKNSGNPRVAIEEYKIADDLARKDHIMGMQLAIQDALGNLYHQAGDYSGAALALNRYDMLKNMLFRGEGGLVDN</sequence>
<dbReference type="InterPro" id="IPR011990">
    <property type="entry name" value="TPR-like_helical_dom_sf"/>
</dbReference>
<dbReference type="PANTHER" id="PTHR46630:SF1">
    <property type="entry name" value="TETRATRICOPEPTIDE REPEAT PROTEIN 29"/>
    <property type="match status" value="1"/>
</dbReference>
<dbReference type="InterPro" id="IPR019734">
    <property type="entry name" value="TPR_rpt"/>
</dbReference>
<dbReference type="InterPro" id="IPR051476">
    <property type="entry name" value="Bac_ResReg_Asp_Phosphatase"/>
</dbReference>
<dbReference type="EMBL" id="FNZR01000001">
    <property type="protein sequence ID" value="SEK22151.1"/>
    <property type="molecule type" value="Genomic_DNA"/>
</dbReference>
<dbReference type="PANTHER" id="PTHR46630">
    <property type="entry name" value="TETRATRICOPEPTIDE REPEAT PROTEIN 29"/>
    <property type="match status" value="1"/>
</dbReference>
<gene>
    <name evidence="7" type="ORF">SAMN05421740_101259</name>
</gene>
<comment type="similarity">
    <text evidence="5">Belongs to the Rap family.</text>
</comment>
<dbReference type="PROSITE" id="PS50005">
    <property type="entry name" value="TPR"/>
    <property type="match status" value="1"/>
</dbReference>
<dbReference type="AlphaFoldDB" id="A0A1H7F7S5"/>
<keyword evidence="2" id="KW-0963">Cytoplasm</keyword>
<evidence type="ECO:0000256" key="4">
    <source>
        <dbReference type="ARBA" id="ARBA00022803"/>
    </source>
</evidence>
<evidence type="ECO:0000313" key="8">
    <source>
        <dbReference type="Proteomes" id="UP000198916"/>
    </source>
</evidence>
<dbReference type="SUPFAM" id="SSF48452">
    <property type="entry name" value="TPR-like"/>
    <property type="match status" value="1"/>
</dbReference>
<feature type="repeat" description="TPR" evidence="6">
    <location>
        <begin position="146"/>
        <end position="179"/>
    </location>
</feature>
<evidence type="ECO:0000256" key="1">
    <source>
        <dbReference type="ARBA" id="ARBA00004496"/>
    </source>
</evidence>
<evidence type="ECO:0000256" key="3">
    <source>
        <dbReference type="ARBA" id="ARBA00022737"/>
    </source>
</evidence>
<reference evidence="8" key="1">
    <citation type="submission" date="2016-10" db="EMBL/GenBank/DDBJ databases">
        <authorList>
            <person name="Varghese N."/>
            <person name="Submissions S."/>
        </authorList>
    </citation>
    <scope>NUCLEOTIDE SEQUENCE [LARGE SCALE GENOMIC DNA]</scope>
    <source>
        <strain evidence="8">Jip14</strain>
    </source>
</reference>
<evidence type="ECO:0000256" key="5">
    <source>
        <dbReference type="ARBA" id="ARBA00038253"/>
    </source>
</evidence>
<evidence type="ECO:0000256" key="6">
    <source>
        <dbReference type="PROSITE-ProRule" id="PRU00339"/>
    </source>
</evidence>
<accession>A0A1H7F7S5</accession>
<dbReference type="SMART" id="SM00028">
    <property type="entry name" value="TPR"/>
    <property type="match status" value="4"/>
</dbReference>
<evidence type="ECO:0000256" key="2">
    <source>
        <dbReference type="ARBA" id="ARBA00022490"/>
    </source>
</evidence>
<dbReference type="Proteomes" id="UP000198916">
    <property type="component" value="Unassembled WGS sequence"/>
</dbReference>
<keyword evidence="4 6" id="KW-0802">TPR repeat</keyword>
<keyword evidence="8" id="KW-1185">Reference proteome</keyword>
<dbReference type="STRING" id="332977.SAMN05421740_101259"/>
<comment type="subcellular location">
    <subcellularLocation>
        <location evidence="1">Cytoplasm</location>
    </subcellularLocation>
</comment>
<evidence type="ECO:0000313" key="7">
    <source>
        <dbReference type="EMBL" id="SEK22151.1"/>
    </source>
</evidence>
<dbReference type="GO" id="GO:0005737">
    <property type="term" value="C:cytoplasm"/>
    <property type="evidence" value="ECO:0007669"/>
    <property type="project" value="UniProtKB-SubCell"/>
</dbReference>
<keyword evidence="3" id="KW-0677">Repeat</keyword>
<dbReference type="Gene3D" id="1.25.40.10">
    <property type="entry name" value="Tetratricopeptide repeat domain"/>
    <property type="match status" value="2"/>
</dbReference>
<organism evidence="7 8">
    <name type="scientific">Parapedobacter koreensis</name>
    <dbReference type="NCBI Taxonomy" id="332977"/>
    <lineage>
        <taxon>Bacteria</taxon>
        <taxon>Pseudomonadati</taxon>
        <taxon>Bacteroidota</taxon>
        <taxon>Sphingobacteriia</taxon>
        <taxon>Sphingobacteriales</taxon>
        <taxon>Sphingobacteriaceae</taxon>
        <taxon>Parapedobacter</taxon>
    </lineage>
</organism>
<protein>
    <submittedName>
        <fullName evidence="7">Uncharacterized protein</fullName>
    </submittedName>
</protein>